<evidence type="ECO:0000256" key="2">
    <source>
        <dbReference type="ARBA" id="ARBA00008627"/>
    </source>
</evidence>
<dbReference type="GO" id="GO:0006629">
    <property type="term" value="P:lipid metabolic process"/>
    <property type="evidence" value="ECO:0007669"/>
    <property type="project" value="UniProtKB-KW"/>
</dbReference>
<dbReference type="OrthoDB" id="145485at2"/>
<dbReference type="InterPro" id="IPR022791">
    <property type="entry name" value="L-PG_synthase/AglD"/>
</dbReference>
<evidence type="ECO:0000256" key="10">
    <source>
        <dbReference type="ARBA" id="ARBA00023136"/>
    </source>
</evidence>
<feature type="transmembrane region" description="Helical" evidence="14">
    <location>
        <begin position="339"/>
        <end position="359"/>
    </location>
</feature>
<evidence type="ECO:0000256" key="11">
    <source>
        <dbReference type="ARBA" id="ARBA00023251"/>
    </source>
</evidence>
<keyword evidence="9" id="KW-0443">Lipid metabolism</keyword>
<feature type="domain" description="Phosphatidylglycerol lysyltransferase C-terminal" evidence="15">
    <location>
        <begin position="558"/>
        <end position="850"/>
    </location>
</feature>
<feature type="transmembrane region" description="Helical" evidence="14">
    <location>
        <begin position="24"/>
        <end position="41"/>
    </location>
</feature>
<dbReference type="GO" id="GO:0046677">
    <property type="term" value="P:response to antibiotic"/>
    <property type="evidence" value="ECO:0007669"/>
    <property type="project" value="UniProtKB-KW"/>
</dbReference>
<evidence type="ECO:0000256" key="12">
    <source>
        <dbReference type="ARBA" id="ARBA00031899"/>
    </source>
</evidence>
<evidence type="ECO:0000259" key="15">
    <source>
        <dbReference type="Pfam" id="PF09924"/>
    </source>
</evidence>
<dbReference type="InterPro" id="IPR024320">
    <property type="entry name" value="LPG_synthase_C"/>
</dbReference>
<evidence type="ECO:0000256" key="8">
    <source>
        <dbReference type="ARBA" id="ARBA00022989"/>
    </source>
</evidence>
<dbReference type="GO" id="GO:0055091">
    <property type="term" value="P:phospholipid homeostasis"/>
    <property type="evidence" value="ECO:0007669"/>
    <property type="project" value="TreeGrafter"/>
</dbReference>
<dbReference type="Proteomes" id="UP000198510">
    <property type="component" value="Unassembled WGS sequence"/>
</dbReference>
<evidence type="ECO:0000256" key="3">
    <source>
        <dbReference type="ARBA" id="ARBA00012014"/>
    </source>
</evidence>
<keyword evidence="7 14" id="KW-0812">Transmembrane</keyword>
<dbReference type="GO" id="GO:0050071">
    <property type="term" value="F:phosphatidylglycerol lysyltransferase activity"/>
    <property type="evidence" value="ECO:0007669"/>
    <property type="project" value="UniProtKB-EC"/>
</dbReference>
<comment type="catalytic activity">
    <reaction evidence="13">
        <text>L-lysyl-tRNA(Lys) + a 1,2-diacyl-sn-glycero-3-phospho-(1'-sn-glycerol) = a 1,2-diacyl-sn-glycero-3-phospho-1'-(3'-O-L-lysyl)-sn-glycerol + tRNA(Lys)</text>
        <dbReference type="Rhea" id="RHEA:10668"/>
        <dbReference type="Rhea" id="RHEA-COMP:9696"/>
        <dbReference type="Rhea" id="RHEA-COMP:9697"/>
        <dbReference type="ChEBI" id="CHEBI:64716"/>
        <dbReference type="ChEBI" id="CHEBI:75792"/>
        <dbReference type="ChEBI" id="CHEBI:78442"/>
        <dbReference type="ChEBI" id="CHEBI:78529"/>
        <dbReference type="EC" id="2.3.2.3"/>
    </reaction>
</comment>
<dbReference type="EMBL" id="FNFO01000012">
    <property type="protein sequence ID" value="SDM29830.1"/>
    <property type="molecule type" value="Genomic_DNA"/>
</dbReference>
<dbReference type="STRING" id="1075417.SAMN05421823_11212"/>
<dbReference type="Pfam" id="PF03706">
    <property type="entry name" value="LPG_synthase_TM"/>
    <property type="match status" value="1"/>
</dbReference>
<sequence>MATAIQLVQRVTEKLPPVRVSGRVGQILLALVGLVFALFFIHSEWHEVGQTRTLLRHADAGWIAVGLLLTGGYLLLQALMYVFSFRALGGRVSVGASLVVFLKRNLLSVFLPAGGFASLAFFTQPLKREGVTRTQIHVASSLYGLCGLVSVVVVAVPALGWTLWQGELNVTEIAAFAFLVSLTVGLGGGLYSLWQQGRVYQWLVQLRPSLTVAFDELRAQQIGASAFLAALGMSVLIEGIGMAHVYVAAHALGLALPFAAAVLGYVVMVMLLIASPFLRGLGAIEVSMTYLFTQYGLSTAEAVSVTLLFRLLEFWLPLLAGVFSFVARRDHLLVRVWPALVMLTLGVINVVSAATPALATRLHLLTQWVLPSVIHTSKGLVLVSGLWLMVLSAYLLVGTRRAWITAVLLTSLSLVGHLLKGIDWEEATLAGLSLITLGVARSAYRLRASRRSTRLGLATFVGALVAVLIYGVLGFYWMDARHFGIAFTWQQAIAATFRLFFLFDSSGLTPRTSFAATFLTSLYVGGAAVVLFVSYHLWRPWAGSPPDDSDEQQRAERFVETYGHASLDYFKTYLDKNYWFSEDAQALVAYRVAHHYAVVLENPVVAPTKSLRAAVEEFDQWCREQGQASFYYRVNEEDLPVYEALRKRALPIGQEAVVDLTQFTLEGGAMKSLRNALKKVEKEGYTLRVYPPPLAGGTLQRLRQVSDEWLRSNARQEVGFTDGWFDEGKLRVCTVLAVENAEQKIVAFLNLIPDRAFGEATYDLIRRTDDAPNGALDFLLVHLFLYLKEKGVRQCNLGLAPLAGLETAEGLPGRTLRFAYEHLPRFEGFHGLRHFKDKFQPVWKTKYLIYDQDFDLLRVPSVLTRVSRTTDSVTVGA</sequence>
<accession>A0A1G9S3I0</accession>
<dbReference type="AlphaFoldDB" id="A0A1G9S3I0"/>
<gene>
    <name evidence="16" type="ORF">SAMN05421823_11212</name>
</gene>
<keyword evidence="8 14" id="KW-1133">Transmembrane helix</keyword>
<keyword evidence="6 16" id="KW-0808">Transferase</keyword>
<feature type="transmembrane region" description="Helical" evidence="14">
    <location>
        <begin position="142"/>
        <end position="161"/>
    </location>
</feature>
<evidence type="ECO:0000256" key="6">
    <source>
        <dbReference type="ARBA" id="ARBA00022679"/>
    </source>
</evidence>
<evidence type="ECO:0000256" key="9">
    <source>
        <dbReference type="ARBA" id="ARBA00023098"/>
    </source>
</evidence>
<feature type="transmembrane region" description="Helical" evidence="14">
    <location>
        <begin position="303"/>
        <end position="327"/>
    </location>
</feature>
<feature type="transmembrane region" description="Helical" evidence="14">
    <location>
        <begin position="483"/>
        <end position="503"/>
    </location>
</feature>
<reference evidence="16 17" key="1">
    <citation type="submission" date="2016-10" db="EMBL/GenBank/DDBJ databases">
        <authorList>
            <person name="de Groot N.N."/>
        </authorList>
    </citation>
    <scope>NUCLEOTIDE SEQUENCE [LARGE SCALE GENOMIC DNA]</scope>
    <source>
        <strain evidence="16 17">DSM 25186</strain>
    </source>
</reference>
<feature type="transmembrane region" description="Helical" evidence="14">
    <location>
        <begin position="379"/>
        <end position="397"/>
    </location>
</feature>
<feature type="transmembrane region" description="Helical" evidence="14">
    <location>
        <begin position="62"/>
        <end position="85"/>
    </location>
</feature>
<keyword evidence="5" id="KW-1003">Cell membrane</keyword>
<evidence type="ECO:0000313" key="16">
    <source>
        <dbReference type="EMBL" id="SDM29830.1"/>
    </source>
</evidence>
<dbReference type="PANTHER" id="PTHR34697">
    <property type="entry name" value="PHOSPHATIDYLGLYCEROL LYSYLTRANSFERASE"/>
    <property type="match status" value="1"/>
</dbReference>
<evidence type="ECO:0000256" key="5">
    <source>
        <dbReference type="ARBA" id="ARBA00022475"/>
    </source>
</evidence>
<evidence type="ECO:0000256" key="14">
    <source>
        <dbReference type="SAM" id="Phobius"/>
    </source>
</evidence>
<dbReference type="SUPFAM" id="SSF55729">
    <property type="entry name" value="Acyl-CoA N-acyltransferases (Nat)"/>
    <property type="match status" value="1"/>
</dbReference>
<dbReference type="RefSeq" id="WP_089686978.1">
    <property type="nucleotide sequence ID" value="NZ_FNFO01000012.1"/>
</dbReference>
<feature type="transmembrane region" description="Helical" evidence="14">
    <location>
        <begin position="254"/>
        <end position="273"/>
    </location>
</feature>
<dbReference type="GO" id="GO:0005886">
    <property type="term" value="C:plasma membrane"/>
    <property type="evidence" value="ECO:0007669"/>
    <property type="project" value="UniProtKB-SubCell"/>
</dbReference>
<dbReference type="Pfam" id="PF09924">
    <property type="entry name" value="LPG_synthase_C"/>
    <property type="match status" value="1"/>
</dbReference>
<name>A0A1G9S3I0_9BACT</name>
<dbReference type="InterPro" id="IPR051211">
    <property type="entry name" value="PG_lysyltransferase"/>
</dbReference>
<feature type="transmembrane region" description="Helical" evidence="14">
    <location>
        <begin position="515"/>
        <end position="538"/>
    </location>
</feature>
<keyword evidence="11" id="KW-0046">Antibiotic resistance</keyword>
<comment type="subcellular location">
    <subcellularLocation>
        <location evidence="1">Cell membrane</location>
        <topology evidence="1">Multi-pass membrane protein</topology>
    </subcellularLocation>
</comment>
<evidence type="ECO:0000256" key="7">
    <source>
        <dbReference type="ARBA" id="ARBA00022692"/>
    </source>
</evidence>
<protein>
    <recommendedName>
        <fullName evidence="4">Phosphatidylglycerol lysyltransferase</fullName>
        <ecNumber evidence="3">2.3.2.3</ecNumber>
    </recommendedName>
    <alternativeName>
        <fullName evidence="12">Lysylphosphatidylglycerol synthase</fullName>
    </alternativeName>
</protein>
<evidence type="ECO:0000313" key="17">
    <source>
        <dbReference type="Proteomes" id="UP000198510"/>
    </source>
</evidence>
<feature type="transmembrane region" description="Helical" evidence="14">
    <location>
        <begin position="456"/>
        <end position="477"/>
    </location>
</feature>
<evidence type="ECO:0000256" key="1">
    <source>
        <dbReference type="ARBA" id="ARBA00004651"/>
    </source>
</evidence>
<keyword evidence="10 14" id="KW-0472">Membrane</keyword>
<evidence type="ECO:0000256" key="4">
    <source>
        <dbReference type="ARBA" id="ARBA00021546"/>
    </source>
</evidence>
<dbReference type="InterPro" id="IPR016181">
    <property type="entry name" value="Acyl_CoA_acyltransferase"/>
</dbReference>
<feature type="transmembrane region" description="Helical" evidence="14">
    <location>
        <begin position="173"/>
        <end position="194"/>
    </location>
</feature>
<organism evidence="16 17">
    <name type="scientific">Catalinimonas alkaloidigena</name>
    <dbReference type="NCBI Taxonomy" id="1075417"/>
    <lineage>
        <taxon>Bacteria</taxon>
        <taxon>Pseudomonadati</taxon>
        <taxon>Bacteroidota</taxon>
        <taxon>Cytophagia</taxon>
        <taxon>Cytophagales</taxon>
        <taxon>Catalimonadaceae</taxon>
        <taxon>Catalinimonas</taxon>
    </lineage>
</organism>
<evidence type="ECO:0000256" key="13">
    <source>
        <dbReference type="ARBA" id="ARBA00047540"/>
    </source>
</evidence>
<comment type="similarity">
    <text evidence="2">Belongs to the LPG synthase family.</text>
</comment>
<feature type="transmembrane region" description="Helical" evidence="14">
    <location>
        <begin position="105"/>
        <end position="122"/>
    </location>
</feature>
<keyword evidence="17" id="KW-1185">Reference proteome</keyword>
<feature type="transmembrane region" description="Helical" evidence="14">
    <location>
        <begin position="226"/>
        <end position="248"/>
    </location>
</feature>
<proteinExistence type="inferred from homology"/>
<dbReference type="PANTHER" id="PTHR34697:SF2">
    <property type="entry name" value="PHOSPHATIDYLGLYCEROL LYSYLTRANSFERASE"/>
    <property type="match status" value="1"/>
</dbReference>
<dbReference type="EC" id="2.3.2.3" evidence="3"/>